<dbReference type="Proteomes" id="UP000000267">
    <property type="component" value="Unassembled WGS sequence"/>
</dbReference>
<feature type="domain" description="Amine oxidase" evidence="13">
    <location>
        <begin position="21"/>
        <end position="371"/>
    </location>
</feature>
<evidence type="ECO:0000256" key="11">
    <source>
        <dbReference type="RuleBase" id="RU367069"/>
    </source>
</evidence>
<dbReference type="InterPro" id="IPR004572">
    <property type="entry name" value="Protoporphyrinogen_oxidase"/>
</dbReference>
<dbReference type="Pfam" id="PF01593">
    <property type="entry name" value="Amino_oxidase"/>
    <property type="match status" value="1"/>
</dbReference>
<dbReference type="EMBL" id="DS480406">
    <property type="protein sequence ID" value="EDO17347.1"/>
    <property type="molecule type" value="Genomic_DNA"/>
</dbReference>
<dbReference type="PANTHER" id="PTHR42923:SF3">
    <property type="entry name" value="PROTOPORPHYRINOGEN OXIDASE"/>
    <property type="match status" value="1"/>
</dbReference>
<comment type="cofactor">
    <cofactor evidence="11">
        <name>FAD</name>
        <dbReference type="ChEBI" id="CHEBI:57692"/>
    </cofactor>
    <text evidence="11">Binds 1 FAD per subunit.</text>
</comment>
<protein>
    <recommendedName>
        <fullName evidence="4 11">Protoporphyrinogen oxidase</fullName>
        <ecNumber evidence="4 11">1.3.3.4</ecNumber>
    </recommendedName>
</protein>
<dbReference type="EC" id="1.3.3.4" evidence="4 11"/>
<dbReference type="STRING" id="436907.A7TKB2"/>
<feature type="transmembrane region" description="Helical" evidence="12">
    <location>
        <begin position="12"/>
        <end position="30"/>
    </location>
</feature>
<evidence type="ECO:0000256" key="8">
    <source>
        <dbReference type="ARBA" id="ARBA00023133"/>
    </source>
</evidence>
<keyword evidence="12" id="KW-0812">Transmembrane</keyword>
<evidence type="ECO:0000256" key="3">
    <source>
        <dbReference type="ARBA" id="ARBA00010551"/>
    </source>
</evidence>
<comment type="function">
    <text evidence="1 11">Catalyzes the 6-electron oxidation of protoporphyrinogen-IX to form protoporphyrin-IX.</text>
</comment>
<dbReference type="GeneID" id="5545561"/>
<keyword evidence="9 11" id="KW-0627">Porphyrin biosynthesis</keyword>
<dbReference type="SUPFAM" id="SSF54373">
    <property type="entry name" value="FAD-linked reductases, C-terminal domain"/>
    <property type="match status" value="1"/>
</dbReference>
<dbReference type="Gene3D" id="3.50.50.60">
    <property type="entry name" value="FAD/NAD(P)-binding domain"/>
    <property type="match status" value="1"/>
</dbReference>
<keyword evidence="8 11" id="KW-0350">Heme biosynthesis</keyword>
<accession>A7TKB2</accession>
<organism evidence="15">
    <name type="scientific">Vanderwaltozyma polyspora (strain ATCC 22028 / DSM 70294 / BCRC 21397 / CBS 2163 / NBRC 10782 / NRRL Y-8283 / UCD 57-17)</name>
    <name type="common">Kluyveromyces polysporus</name>
    <dbReference type="NCBI Taxonomy" id="436907"/>
    <lineage>
        <taxon>Eukaryota</taxon>
        <taxon>Fungi</taxon>
        <taxon>Dikarya</taxon>
        <taxon>Ascomycota</taxon>
        <taxon>Saccharomycotina</taxon>
        <taxon>Saccharomycetes</taxon>
        <taxon>Saccharomycetales</taxon>
        <taxon>Saccharomycetaceae</taxon>
        <taxon>Vanderwaltozyma</taxon>
    </lineage>
</organism>
<evidence type="ECO:0000256" key="6">
    <source>
        <dbReference type="ARBA" id="ARBA00022827"/>
    </source>
</evidence>
<keyword evidence="6 11" id="KW-0274">FAD</keyword>
<evidence type="ECO:0000256" key="12">
    <source>
        <dbReference type="SAM" id="Phobius"/>
    </source>
</evidence>
<dbReference type="GO" id="GO:0004729">
    <property type="term" value="F:oxygen-dependent protoporphyrinogen oxidase activity"/>
    <property type="evidence" value="ECO:0007669"/>
    <property type="project" value="UniProtKB-UniRule"/>
</dbReference>
<dbReference type="AlphaFoldDB" id="A7TKB2"/>
<evidence type="ECO:0000256" key="7">
    <source>
        <dbReference type="ARBA" id="ARBA00023002"/>
    </source>
</evidence>
<evidence type="ECO:0000256" key="9">
    <source>
        <dbReference type="ARBA" id="ARBA00023244"/>
    </source>
</evidence>
<dbReference type="OMA" id="EHNQAVQ"/>
<keyword evidence="15" id="KW-1185">Reference proteome</keyword>
<dbReference type="FunCoup" id="A7TKB2">
    <property type="interactions" value="524"/>
</dbReference>
<comment type="catalytic activity">
    <reaction evidence="10 11">
        <text>protoporphyrinogen IX + 3 O2 = protoporphyrin IX + 3 H2O2</text>
        <dbReference type="Rhea" id="RHEA:25576"/>
        <dbReference type="ChEBI" id="CHEBI:15379"/>
        <dbReference type="ChEBI" id="CHEBI:16240"/>
        <dbReference type="ChEBI" id="CHEBI:57306"/>
        <dbReference type="ChEBI" id="CHEBI:57307"/>
        <dbReference type="EC" id="1.3.3.4"/>
    </reaction>
</comment>
<dbReference type="RefSeq" id="XP_001645205.1">
    <property type="nucleotide sequence ID" value="XM_001645155.1"/>
</dbReference>
<dbReference type="KEGG" id="vpo:Kpol_1062p59"/>
<evidence type="ECO:0000256" key="5">
    <source>
        <dbReference type="ARBA" id="ARBA00022630"/>
    </source>
</evidence>
<comment type="similarity">
    <text evidence="3 11">Belongs to the protoporphyrinogen/coproporphyrinogen oxidase family. Protoporphyrinogen oxidase subfamily.</text>
</comment>
<dbReference type="PhylomeDB" id="A7TKB2"/>
<comment type="subcellular location">
    <subcellularLocation>
        <location evidence="11">Mitochondrion inner membrane</location>
    </subcellularLocation>
</comment>
<dbReference type="SUPFAM" id="SSF51905">
    <property type="entry name" value="FAD/NAD(P)-binding domain"/>
    <property type="match status" value="1"/>
</dbReference>
<dbReference type="PANTHER" id="PTHR42923">
    <property type="entry name" value="PROTOPORPHYRINOGEN OXIDASE"/>
    <property type="match status" value="1"/>
</dbReference>
<dbReference type="InterPro" id="IPR002937">
    <property type="entry name" value="Amino_oxidase"/>
</dbReference>
<sequence>MINSIAKVKCNGSVGVIGSGVSGLTFAYFLNKLRPDLRITILDNQHKNGGWLYSYTFKDENDNGKEVMVEKGPRTLRGASPGTAIIIDTFEKMGQIEKVQTIESNCTANRKFLLSTNDKLVQVPNKLFSMNTFNLLFKDPLGKNVLSSVLFEPFRKSKPLTKDETVHEFLSRRFGPSNAISNNFLSAIYHGIYADDIKKISLEKTNPAFYNLEKQHGSIIKSLFNSKANNEPNEFLVKYDKYFNSENGSIFKLHTQLKEFPMLGILGGLQSLPNMIADQLIKNSPNVHIQRNEEIVSLNENKKTNRITLQSNKDKNTYEFDHVMITSNPMKIKNLFEGEDDIKKELEKAKSVSTILINYYLPNKDVIPKNLQGFGYLVPQINENKEKLLGVIFDSVIEKNFKPFEEGENILVNDYTKLTLMLGGHYIENLSENKINDSKYWINTSKSLLTRHLNVSKTDLENGHWEFTVAKNGLPRFFVNYTEWSNNLKSLISSKYGDKVTMGGMGFAKGPGVPDVIMKSLHDSIALSGVENKE</sequence>
<evidence type="ECO:0000256" key="10">
    <source>
        <dbReference type="ARBA" id="ARBA00047554"/>
    </source>
</evidence>
<name>A7TKB2_VANPO</name>
<keyword evidence="12" id="KW-1133">Transmembrane helix</keyword>
<proteinExistence type="inferred from homology"/>
<keyword evidence="5 11" id="KW-0285">Flavoprotein</keyword>
<dbReference type="OrthoDB" id="438553at2759"/>
<dbReference type="InParanoid" id="A7TKB2"/>
<reference evidence="14 15" key="1">
    <citation type="journal article" date="2007" name="Proc. Natl. Acad. Sci. U.S.A.">
        <title>Independent sorting-out of thousands of duplicated gene pairs in two yeast species descended from a whole-genome duplication.</title>
        <authorList>
            <person name="Scannell D.R."/>
            <person name="Frank A.C."/>
            <person name="Conant G.C."/>
            <person name="Byrne K.P."/>
            <person name="Woolfit M."/>
            <person name="Wolfe K.H."/>
        </authorList>
    </citation>
    <scope>NUCLEOTIDE SEQUENCE [LARGE SCALE GENOMIC DNA]</scope>
    <source>
        <strain evidence="15">ATCC 22028 / DSM 70294 / BCRC 21397 / CBS 2163 / NBRC 10782 / NRRL Y-8283 / UCD 57-17</strain>
    </source>
</reference>
<keyword evidence="7 11" id="KW-0560">Oxidoreductase</keyword>
<comment type="pathway">
    <text evidence="2 11">Porphyrin-containing compound metabolism; protoporphyrin-IX biosynthesis; protoporphyrin-IX from protoporphyrinogen-IX: step 1/1.</text>
</comment>
<evidence type="ECO:0000313" key="14">
    <source>
        <dbReference type="EMBL" id="EDO17347.1"/>
    </source>
</evidence>
<dbReference type="InterPro" id="IPR036188">
    <property type="entry name" value="FAD/NAD-bd_sf"/>
</dbReference>
<dbReference type="GO" id="GO:0006782">
    <property type="term" value="P:protoporphyrinogen IX biosynthetic process"/>
    <property type="evidence" value="ECO:0007669"/>
    <property type="project" value="UniProtKB-UniRule"/>
</dbReference>
<dbReference type="InterPro" id="IPR050464">
    <property type="entry name" value="Zeta_carotene_desat/Oxidored"/>
</dbReference>
<dbReference type="HOGENOM" id="CLU_009629_1_2_1"/>
<dbReference type="UniPathway" id="UPA00251">
    <property type="reaction ID" value="UER00324"/>
</dbReference>
<dbReference type="NCBIfam" id="TIGR00562">
    <property type="entry name" value="proto_IX_ox"/>
    <property type="match status" value="1"/>
</dbReference>
<evidence type="ECO:0000256" key="1">
    <source>
        <dbReference type="ARBA" id="ARBA00002600"/>
    </source>
</evidence>
<evidence type="ECO:0000259" key="13">
    <source>
        <dbReference type="Pfam" id="PF01593"/>
    </source>
</evidence>
<evidence type="ECO:0000256" key="2">
    <source>
        <dbReference type="ARBA" id="ARBA00005073"/>
    </source>
</evidence>
<gene>
    <name evidence="14" type="ORF">Kpol_1062p59</name>
</gene>
<dbReference type="eggNOG" id="KOG1276">
    <property type="taxonomic scope" value="Eukaryota"/>
</dbReference>
<keyword evidence="12" id="KW-0472">Membrane</keyword>
<evidence type="ECO:0000256" key="4">
    <source>
        <dbReference type="ARBA" id="ARBA00012867"/>
    </source>
</evidence>
<dbReference type="GO" id="GO:0005743">
    <property type="term" value="C:mitochondrial inner membrane"/>
    <property type="evidence" value="ECO:0007669"/>
    <property type="project" value="UniProtKB-SubCell"/>
</dbReference>
<evidence type="ECO:0000313" key="15">
    <source>
        <dbReference type="Proteomes" id="UP000000267"/>
    </source>
</evidence>